<gene>
    <name evidence="2" type="ORF">T310_5140</name>
</gene>
<proteinExistence type="predicted"/>
<feature type="compositionally biased region" description="Basic and acidic residues" evidence="1">
    <location>
        <begin position="920"/>
        <end position="931"/>
    </location>
</feature>
<evidence type="ECO:0000313" key="3">
    <source>
        <dbReference type="Proteomes" id="UP000053958"/>
    </source>
</evidence>
<feature type="compositionally biased region" description="Basic residues" evidence="1">
    <location>
        <begin position="468"/>
        <end position="477"/>
    </location>
</feature>
<evidence type="ECO:0000256" key="1">
    <source>
        <dbReference type="SAM" id="MobiDB-lite"/>
    </source>
</evidence>
<feature type="region of interest" description="Disordered" evidence="1">
    <location>
        <begin position="468"/>
        <end position="525"/>
    </location>
</feature>
<dbReference type="Proteomes" id="UP000053958">
    <property type="component" value="Unassembled WGS sequence"/>
</dbReference>
<dbReference type="OrthoDB" id="5423516at2759"/>
<feature type="compositionally biased region" description="Polar residues" evidence="1">
    <location>
        <begin position="679"/>
        <end position="694"/>
    </location>
</feature>
<dbReference type="AlphaFoldDB" id="A0A0F4YRB6"/>
<dbReference type="EMBL" id="LASV01000226">
    <property type="protein sequence ID" value="KKA20832.1"/>
    <property type="molecule type" value="Genomic_DNA"/>
</dbReference>
<feature type="compositionally biased region" description="Acidic residues" evidence="1">
    <location>
        <begin position="500"/>
        <end position="509"/>
    </location>
</feature>
<dbReference type="RefSeq" id="XP_013327444.1">
    <property type="nucleotide sequence ID" value="XM_013471990.1"/>
</dbReference>
<keyword evidence="3" id="KW-1185">Reference proteome</keyword>
<feature type="compositionally biased region" description="Polar residues" evidence="1">
    <location>
        <begin position="484"/>
        <end position="496"/>
    </location>
</feature>
<feature type="region of interest" description="Disordered" evidence="1">
    <location>
        <begin position="810"/>
        <end position="834"/>
    </location>
</feature>
<accession>A0A0F4YRB6</accession>
<evidence type="ECO:0000313" key="2">
    <source>
        <dbReference type="EMBL" id="KKA20832.1"/>
    </source>
</evidence>
<feature type="region of interest" description="Disordered" evidence="1">
    <location>
        <begin position="416"/>
        <end position="438"/>
    </location>
</feature>
<feature type="compositionally biased region" description="Basic and acidic residues" evidence="1">
    <location>
        <begin position="596"/>
        <end position="609"/>
    </location>
</feature>
<feature type="region of interest" description="Disordered" evidence="1">
    <location>
        <begin position="902"/>
        <end position="931"/>
    </location>
</feature>
<feature type="region of interest" description="Disordered" evidence="1">
    <location>
        <begin position="662"/>
        <end position="694"/>
    </location>
</feature>
<protein>
    <submittedName>
        <fullName evidence="2">Uncharacterized protein</fullName>
    </submittedName>
</protein>
<sequence>MPTLQNLICHVEQIGTEKSPFNEYAVSYGDRVVESYIAVPPGSTPFAISLKSNCFIFEGLSMFVFIDGLYQCNRNRCGLSLPDACAVTSDASQRRASVEFRVRQKEEYLPTGECVGKAWSFAPLDTALIIARAYASSVVHTTSCASPETSSCSNHLGSIEVYVLRCFHRRNSQESLFDAISDGSLSPESATSPLDCSPLVCQSMSGATTGLENKIRSPPEDLLPNVGSKYRLANRRTTLDGSKDSVISRPEYSYGKGEHRYRQEARVSALSPPIGPCEYNIQHIAAQGTGKNSRHDPDLRQHKQQSLSLLNEQNSCPPRFKHNALEAQGNIDQCMVDSSIRTSVDIHSFETPARMDICKFTCSEMLNVTSTDRIQYSKELRANNDIEEYCYIISPNLRIQPTGQWHHHDSLNSCDYGRENNRANGNQGLSKTRGQQSSILEESKYNHRQTAWAAKSIGESISVEFHKGQNHNRFPHGHMREEASWQSEKNGSSPTKTDGEWDTSDEEENQNFNPQDAKRKGNNTDNEKMIENEWDAEYTETQITSKTQDSWETTLPLIGDAVLHDTCKRTKVDDQYDIKIGNWLPSHSSGTPGDGIPRDRHPGDSARSAEEVRAFLDFPVRNQDKNRYGTVSPERIDTRSLLHEPPFNGGKGLKVQENLCSQPPHLTGITPKDSPGLRPSSSEQNRMNGHFSSSSHIPGLHFSSYRVQLGSAERYIHNTANPKYIDTLQEPFAKFVFKYREKIADRALGIIEKMFGTNKGDISNESKELEALSKTELIARLLHTEGLLEQQTFPGNNHHKNEMHISCKTDGLETERSGSLSDMRTGDPSSSDPWVTGLGNTGGLHIYSTDIAHQAEEQSLLNGKCMNIKNTDPEDCGTSDNKTEWIDNHDDQQHREWECGEIREGGQSGGDNTKHGGHACPKEVTNDKADW</sequence>
<dbReference type="STRING" id="1408163.A0A0F4YRB6"/>
<reference evidence="2 3" key="1">
    <citation type="submission" date="2015-04" db="EMBL/GenBank/DDBJ databases">
        <authorList>
            <person name="Heijne W.H."/>
            <person name="Fedorova N.D."/>
            <person name="Nierman W.C."/>
            <person name="Vollebregt A.W."/>
            <person name="Zhao Z."/>
            <person name="Wu L."/>
            <person name="Kumar M."/>
            <person name="Stam H."/>
            <person name="van den Berg M.A."/>
            <person name="Pel H.J."/>
        </authorList>
    </citation>
    <scope>NUCLEOTIDE SEQUENCE [LARGE SCALE GENOMIC DNA]</scope>
    <source>
        <strain evidence="2 3">CBS 393.64</strain>
    </source>
</reference>
<feature type="region of interest" description="Disordered" evidence="1">
    <location>
        <begin position="583"/>
        <end position="609"/>
    </location>
</feature>
<feature type="compositionally biased region" description="Polar residues" evidence="1">
    <location>
        <begin position="422"/>
        <end position="438"/>
    </location>
</feature>
<dbReference type="GeneID" id="25317485"/>
<feature type="compositionally biased region" description="Polar residues" evidence="1">
    <location>
        <begin position="817"/>
        <end position="833"/>
    </location>
</feature>
<organism evidence="2 3">
    <name type="scientific">Rasamsonia emersonii (strain ATCC 16479 / CBS 393.64 / IMI 116815)</name>
    <dbReference type="NCBI Taxonomy" id="1408163"/>
    <lineage>
        <taxon>Eukaryota</taxon>
        <taxon>Fungi</taxon>
        <taxon>Dikarya</taxon>
        <taxon>Ascomycota</taxon>
        <taxon>Pezizomycotina</taxon>
        <taxon>Eurotiomycetes</taxon>
        <taxon>Eurotiomycetidae</taxon>
        <taxon>Eurotiales</taxon>
        <taxon>Trichocomaceae</taxon>
        <taxon>Rasamsonia</taxon>
    </lineage>
</organism>
<comment type="caution">
    <text evidence="2">The sequence shown here is derived from an EMBL/GenBank/DDBJ whole genome shotgun (WGS) entry which is preliminary data.</text>
</comment>
<name>A0A0F4YRB6_RASE3</name>